<feature type="domain" description="NAD(P)-binding" evidence="1">
    <location>
        <begin position="5"/>
        <end position="276"/>
    </location>
</feature>
<dbReference type="Pfam" id="PF16363">
    <property type="entry name" value="GDP_Man_Dehyd"/>
    <property type="match status" value="1"/>
</dbReference>
<evidence type="ECO:0000313" key="3">
    <source>
        <dbReference type="Proteomes" id="UP000092649"/>
    </source>
</evidence>
<evidence type="ECO:0000259" key="1">
    <source>
        <dbReference type="Pfam" id="PF16363"/>
    </source>
</evidence>
<accession>A0A1A7P239</accession>
<dbReference type="EMBL" id="JTJL01000013">
    <property type="protein sequence ID" value="OBW95294.1"/>
    <property type="molecule type" value="Genomic_DNA"/>
</dbReference>
<organism evidence="2 3">
    <name type="scientific">Gallibacterium salpingitidis</name>
    <dbReference type="NCBI Taxonomy" id="505341"/>
    <lineage>
        <taxon>Bacteria</taxon>
        <taxon>Pseudomonadati</taxon>
        <taxon>Pseudomonadota</taxon>
        <taxon>Gammaproteobacteria</taxon>
        <taxon>Pasteurellales</taxon>
        <taxon>Pasteurellaceae</taxon>
        <taxon>Gallibacterium</taxon>
    </lineage>
</organism>
<dbReference type="PANTHER" id="PTHR43000">
    <property type="entry name" value="DTDP-D-GLUCOSE 4,6-DEHYDRATASE-RELATED"/>
    <property type="match status" value="1"/>
</dbReference>
<sequence>MIKVLITGIDSFTGAYLKTCLTMAKYDVYGTSVKNISDKVSICDIKDKQQIKSVLEKVKPEFIIHLSGISFAAHDKNDDFYAINTVGTTNLLESVIELNLNIQKIILASSATVYGNQGLEVLDESLHPKPSNHYGMSKYAMECLARNYFDKLPIIIARPFNYTGIGQADHFLIPKIVKHYREKKSTIELGNLDVAREFNSVEDVCDIYKRLLESDIHSEIVNICSGKGIKLLDVIDIMNEIAGYKMNIKVNPLFVRKGEIKTLTGSKVKLEKLLGNIKFRKMRDILSEIFIQ</sequence>
<comment type="caution">
    <text evidence="2">The sequence shown here is derived from an EMBL/GenBank/DDBJ whole genome shotgun (WGS) entry which is preliminary data.</text>
</comment>
<dbReference type="Proteomes" id="UP000092649">
    <property type="component" value="Unassembled WGS sequence"/>
</dbReference>
<dbReference type="RefSeq" id="WP_066106304.1">
    <property type="nucleotide sequence ID" value="NZ_JTJL01000013.1"/>
</dbReference>
<gene>
    <name evidence="2" type="ORF">QS62_04035</name>
</gene>
<dbReference type="OrthoDB" id="9801056at2"/>
<dbReference type="PATRIC" id="fig|505341.3.peg.817"/>
<protein>
    <submittedName>
        <fullName evidence="2">Epimerase</fullName>
    </submittedName>
</protein>
<keyword evidence="3" id="KW-1185">Reference proteome</keyword>
<dbReference type="SUPFAM" id="SSF51735">
    <property type="entry name" value="NAD(P)-binding Rossmann-fold domains"/>
    <property type="match status" value="1"/>
</dbReference>
<dbReference type="Gene3D" id="3.90.25.10">
    <property type="entry name" value="UDP-galactose 4-epimerase, domain 1"/>
    <property type="match status" value="1"/>
</dbReference>
<dbReference type="InterPro" id="IPR016040">
    <property type="entry name" value="NAD(P)-bd_dom"/>
</dbReference>
<dbReference type="InterPro" id="IPR036291">
    <property type="entry name" value="NAD(P)-bd_dom_sf"/>
</dbReference>
<dbReference type="Gene3D" id="3.40.50.720">
    <property type="entry name" value="NAD(P)-binding Rossmann-like Domain"/>
    <property type="match status" value="1"/>
</dbReference>
<evidence type="ECO:0000313" key="2">
    <source>
        <dbReference type="EMBL" id="OBW95294.1"/>
    </source>
</evidence>
<name>A0A1A7P239_9PAST</name>
<reference evidence="2 3" key="1">
    <citation type="submission" date="2014-11" db="EMBL/GenBank/DDBJ databases">
        <title>Pan-genome of Gallibacterium spp.</title>
        <authorList>
            <person name="Kudirkiene E."/>
            <person name="Bojesen A.M."/>
        </authorList>
    </citation>
    <scope>NUCLEOTIDE SEQUENCE [LARGE SCALE GENOMIC DNA]</scope>
    <source>
        <strain evidence="2 3">F150</strain>
    </source>
</reference>
<dbReference type="AlphaFoldDB" id="A0A1A7P239"/>
<proteinExistence type="predicted"/>